<dbReference type="InterPro" id="IPR001279">
    <property type="entry name" value="Metallo-B-lactamas"/>
</dbReference>
<dbReference type="PANTHER" id="PTHR46018:SF2">
    <property type="entry name" value="ZINC PHOSPHODIESTERASE ELAC PROTEIN 1"/>
    <property type="match status" value="1"/>
</dbReference>
<evidence type="ECO:0000313" key="5">
    <source>
        <dbReference type="Proteomes" id="UP000557739"/>
    </source>
</evidence>
<dbReference type="SUPFAM" id="SSF56281">
    <property type="entry name" value="Metallo-hydrolase/oxidoreductase"/>
    <property type="match status" value="1"/>
</dbReference>
<dbReference type="InterPro" id="IPR036866">
    <property type="entry name" value="RibonucZ/Hydroxyglut_hydro"/>
</dbReference>
<dbReference type="Gene3D" id="3.60.15.10">
    <property type="entry name" value="Ribonuclease Z/Hydroxyacylglutathione hydrolase-like"/>
    <property type="match status" value="1"/>
</dbReference>
<accession>A0A7W9AP14</accession>
<dbReference type="AlphaFoldDB" id="A0A7W9AP14"/>
<dbReference type="PANTHER" id="PTHR46018">
    <property type="entry name" value="ZINC PHOSPHODIESTERASE ELAC PROTEIN 1"/>
    <property type="match status" value="1"/>
</dbReference>
<evidence type="ECO:0000313" key="4">
    <source>
        <dbReference type="EMBL" id="MBB5697930.1"/>
    </source>
</evidence>
<keyword evidence="2" id="KW-0732">Signal</keyword>
<reference evidence="4 5" key="1">
    <citation type="submission" date="2020-08" db="EMBL/GenBank/DDBJ databases">
        <title>Genomic Encyclopedia of Type Strains, Phase IV (KMG-IV): sequencing the most valuable type-strain genomes for metagenomic binning, comparative biology and taxonomic classification.</title>
        <authorList>
            <person name="Goeker M."/>
        </authorList>
    </citation>
    <scope>NUCLEOTIDE SEQUENCE [LARGE SCALE GENOMIC DNA]</scope>
    <source>
        <strain evidence="4 5">DSM 27244</strain>
    </source>
</reference>
<organism evidence="4 5">
    <name type="scientific">Sphingomonas yantingensis</name>
    <dbReference type="NCBI Taxonomy" id="1241761"/>
    <lineage>
        <taxon>Bacteria</taxon>
        <taxon>Pseudomonadati</taxon>
        <taxon>Pseudomonadota</taxon>
        <taxon>Alphaproteobacteria</taxon>
        <taxon>Sphingomonadales</taxon>
        <taxon>Sphingomonadaceae</taxon>
        <taxon>Sphingomonas</taxon>
    </lineage>
</organism>
<evidence type="ECO:0000256" key="1">
    <source>
        <dbReference type="ARBA" id="ARBA00022801"/>
    </source>
</evidence>
<dbReference type="GO" id="GO:0042781">
    <property type="term" value="F:3'-tRNA processing endoribonuclease activity"/>
    <property type="evidence" value="ECO:0007669"/>
    <property type="project" value="TreeGrafter"/>
</dbReference>
<feature type="domain" description="Metallo-beta-lactamase" evidence="3">
    <location>
        <begin position="38"/>
        <end position="254"/>
    </location>
</feature>
<keyword evidence="1" id="KW-0378">Hydrolase</keyword>
<dbReference type="EMBL" id="JACIJJ010000002">
    <property type="protein sequence ID" value="MBB5697930.1"/>
    <property type="molecule type" value="Genomic_DNA"/>
</dbReference>
<feature type="chain" id="PRO_5030912572" evidence="2">
    <location>
        <begin position="22"/>
        <end position="316"/>
    </location>
</feature>
<protein>
    <submittedName>
        <fullName evidence="4">Ribonuclease BN (tRNA processing enzyme)</fullName>
    </submittedName>
</protein>
<dbReference type="RefSeq" id="WP_184026025.1">
    <property type="nucleotide sequence ID" value="NZ_JACIJJ010000002.1"/>
</dbReference>
<feature type="signal peptide" evidence="2">
    <location>
        <begin position="1"/>
        <end position="21"/>
    </location>
</feature>
<evidence type="ECO:0000256" key="2">
    <source>
        <dbReference type="SAM" id="SignalP"/>
    </source>
</evidence>
<dbReference type="SMART" id="SM00849">
    <property type="entry name" value="Lactamase_B"/>
    <property type="match status" value="1"/>
</dbReference>
<dbReference type="Pfam" id="PF12706">
    <property type="entry name" value="Lactamase_B_2"/>
    <property type="match status" value="1"/>
</dbReference>
<dbReference type="InterPro" id="IPR044094">
    <property type="entry name" value="AtsA-like_MBL-fold"/>
</dbReference>
<evidence type="ECO:0000259" key="3">
    <source>
        <dbReference type="SMART" id="SM00849"/>
    </source>
</evidence>
<name>A0A7W9AP14_9SPHN</name>
<dbReference type="CDD" id="cd07719">
    <property type="entry name" value="arylsulfatase_AtsA-like_MBL-fold"/>
    <property type="match status" value="1"/>
</dbReference>
<proteinExistence type="predicted"/>
<sequence>MPGLAAAALALAAASACPVMGWTTLGTAGGPAPTIERSEPANLLTLGERRILVDAGDGTVDQLARAGLTMGSVDAVVISHLHLDHAGGLGAVIGLRWMNQFPGVLTVYGPPGTRAMVDGIIASLGPSAKVGFGLGKLPPRPEDGVRVIEVAGGSVTDLGGGLTMRAAENSHFDDGRGGRAGVSLSYRFEAGGRSIAYTGDTGPSAAVDRLAKGADLLVSEVVVFDPLVAEITARRPNAPPGMLADMRRHLATHHLQPEAIGRMAAGAGVGRVVVTHYAMPGALGEHAAAIRAGIAVSYRGAVELARDLSSYDLGCR</sequence>
<dbReference type="Proteomes" id="UP000557739">
    <property type="component" value="Unassembled WGS sequence"/>
</dbReference>
<keyword evidence="5" id="KW-1185">Reference proteome</keyword>
<gene>
    <name evidence="4" type="ORF">FHR19_001275</name>
</gene>
<comment type="caution">
    <text evidence="4">The sequence shown here is derived from an EMBL/GenBank/DDBJ whole genome shotgun (WGS) entry which is preliminary data.</text>
</comment>